<accession>A0ACD1FRQ4</accession>
<dbReference type="Proteomes" id="UP000249057">
    <property type="component" value="Unassembled WGS sequence"/>
</dbReference>
<protein>
    <submittedName>
        <fullName evidence="1">Uncharacterized protein</fullName>
    </submittedName>
</protein>
<keyword evidence="2" id="KW-1185">Reference proteome</keyword>
<name>A0ACD1FRQ4_9EURO</name>
<gene>
    <name evidence="1" type="ORF">BO95DRAFT_46504</name>
</gene>
<organism evidence="1 2">
    <name type="scientific">Aspergillus brunneoviolaceus CBS 621.78</name>
    <dbReference type="NCBI Taxonomy" id="1450534"/>
    <lineage>
        <taxon>Eukaryota</taxon>
        <taxon>Fungi</taxon>
        <taxon>Dikarya</taxon>
        <taxon>Ascomycota</taxon>
        <taxon>Pezizomycotina</taxon>
        <taxon>Eurotiomycetes</taxon>
        <taxon>Eurotiomycetidae</taxon>
        <taxon>Eurotiales</taxon>
        <taxon>Aspergillaceae</taxon>
        <taxon>Aspergillus</taxon>
        <taxon>Aspergillus subgen. Circumdati</taxon>
    </lineage>
</organism>
<dbReference type="EMBL" id="KZ825442">
    <property type="protein sequence ID" value="RAH39647.1"/>
    <property type="molecule type" value="Genomic_DNA"/>
</dbReference>
<evidence type="ECO:0000313" key="1">
    <source>
        <dbReference type="EMBL" id="RAH39647.1"/>
    </source>
</evidence>
<evidence type="ECO:0000313" key="2">
    <source>
        <dbReference type="Proteomes" id="UP000249057"/>
    </source>
</evidence>
<reference evidence="1" key="1">
    <citation type="submission" date="2018-02" db="EMBL/GenBank/DDBJ databases">
        <title>The genomes of Aspergillus section Nigri reveals drivers in fungal speciation.</title>
        <authorList>
            <consortium name="DOE Joint Genome Institute"/>
            <person name="Vesth T.C."/>
            <person name="Nybo J."/>
            <person name="Theobald S."/>
            <person name="Brandl J."/>
            <person name="Frisvad J.C."/>
            <person name="Nielsen K.F."/>
            <person name="Lyhne E.K."/>
            <person name="Kogle M.E."/>
            <person name="Kuo A."/>
            <person name="Riley R."/>
            <person name="Clum A."/>
            <person name="Nolan M."/>
            <person name="Lipzen A."/>
            <person name="Salamov A."/>
            <person name="Henrissat B."/>
            <person name="Wiebenga A."/>
            <person name="De vries R.P."/>
            <person name="Grigoriev I.V."/>
            <person name="Mortensen U.H."/>
            <person name="Andersen M.R."/>
            <person name="Baker S.E."/>
        </authorList>
    </citation>
    <scope>NUCLEOTIDE SEQUENCE</scope>
    <source>
        <strain evidence="1">CBS 621.78</strain>
    </source>
</reference>
<sequence length="139" mass="15803">MIFRVLINIAFYATLITVVTTFLHGICLHSACQFELIPFSIHTGRGFSCLLCCSLDQRTLVHGVSLFSQGICVEKIPPSFFFCLFPIPTPTPIPIPIPDFHEHDLSTILELYLQHPTEHVLFSPRRFHCCRSIDCDPSR</sequence>
<proteinExistence type="predicted"/>